<feature type="transmembrane region" description="Helical" evidence="1">
    <location>
        <begin position="12"/>
        <end position="33"/>
    </location>
</feature>
<keyword evidence="1" id="KW-0472">Membrane</keyword>
<keyword evidence="3" id="KW-0808">Transferase</keyword>
<feature type="transmembrane region" description="Helical" evidence="1">
    <location>
        <begin position="109"/>
        <end position="129"/>
    </location>
</feature>
<dbReference type="Pfam" id="PF07786">
    <property type="entry name" value="HGSNAT_cat"/>
    <property type="match status" value="1"/>
</dbReference>
<keyword evidence="1" id="KW-1133">Transmembrane helix</keyword>
<evidence type="ECO:0000313" key="3">
    <source>
        <dbReference type="EMBL" id="WGH79718.1"/>
    </source>
</evidence>
<keyword evidence="1" id="KW-0812">Transmembrane</keyword>
<reference evidence="3 4" key="1">
    <citation type="submission" date="2023-04" db="EMBL/GenBank/DDBJ databases">
        <title>Jannaschia ovalis sp. nov., a marine bacterium isolated from sea tidal flat.</title>
        <authorList>
            <person name="Kwon D.Y."/>
            <person name="Kim J.-J."/>
        </authorList>
    </citation>
    <scope>NUCLEOTIDE SEQUENCE [LARGE SCALE GENOMIC DNA]</scope>
    <source>
        <strain evidence="3 4">GRR-S6-38</strain>
    </source>
</reference>
<dbReference type="GO" id="GO:0015019">
    <property type="term" value="F:heparan-alpha-glucosaminide N-acetyltransferase activity"/>
    <property type="evidence" value="ECO:0007669"/>
    <property type="project" value="UniProtKB-EC"/>
</dbReference>
<feature type="transmembrane region" description="Helical" evidence="1">
    <location>
        <begin position="221"/>
        <end position="240"/>
    </location>
</feature>
<keyword evidence="4" id="KW-1185">Reference proteome</keyword>
<feature type="transmembrane region" description="Helical" evidence="1">
    <location>
        <begin position="84"/>
        <end position="103"/>
    </location>
</feature>
<dbReference type="RefSeq" id="WP_279966651.1">
    <property type="nucleotide sequence ID" value="NZ_CP122537.1"/>
</dbReference>
<gene>
    <name evidence="3" type="ORF">P8627_05500</name>
</gene>
<dbReference type="EMBL" id="CP122537">
    <property type="protein sequence ID" value="WGH79718.1"/>
    <property type="molecule type" value="Genomic_DNA"/>
</dbReference>
<accession>A0ABY8LEH8</accession>
<dbReference type="EC" id="2.3.1.78" evidence="3"/>
<feature type="domain" description="Heparan-alpha-glucosaminide N-acetyltransferase catalytic" evidence="2">
    <location>
        <begin position="11"/>
        <end position="230"/>
    </location>
</feature>
<feature type="transmembrane region" description="Helical" evidence="1">
    <location>
        <begin position="53"/>
        <end position="72"/>
    </location>
</feature>
<feature type="transmembrane region" description="Helical" evidence="1">
    <location>
        <begin position="181"/>
        <end position="200"/>
    </location>
</feature>
<evidence type="ECO:0000256" key="1">
    <source>
        <dbReference type="SAM" id="Phobius"/>
    </source>
</evidence>
<dbReference type="InterPro" id="IPR012429">
    <property type="entry name" value="HGSNAT_cat"/>
</dbReference>
<keyword evidence="3" id="KW-0012">Acyltransferase</keyword>
<evidence type="ECO:0000313" key="4">
    <source>
        <dbReference type="Proteomes" id="UP001243420"/>
    </source>
</evidence>
<name>A0ABY8LEH8_9RHOB</name>
<dbReference type="Proteomes" id="UP001243420">
    <property type="component" value="Chromosome"/>
</dbReference>
<protein>
    <submittedName>
        <fullName evidence="3">Heparan-alpha-glucosaminide N-acetyltransferase</fullName>
        <ecNumber evidence="3">2.3.1.78</ecNumber>
    </submittedName>
</protein>
<evidence type="ECO:0000259" key="2">
    <source>
        <dbReference type="Pfam" id="PF07786"/>
    </source>
</evidence>
<proteinExistence type="predicted"/>
<sequence>MSFVPAASGARLIAVDWLRGFALAHMVAFHFLYDLRLYGLAPDWMRYGAPFQAWAASIAGSFIFLAGLSLWLAHGRGFRARGYLRRLGMLVLAALAVSVATRIAVPGAWVRFGILHSIALSSLLGLAFLRAPAWATAAAGLAVLFALPALRDPAFDGLWWLWSGLGTARPPMIDYEPMVPWFGPFLLGLAFGQAGGAALLRWGPAAPGRLAAALAWPGRHALTVYLLHQPILIGAILGWSRLTG</sequence>
<organism evidence="3 4">
    <name type="scientific">Jannaschia ovalis</name>
    <dbReference type="NCBI Taxonomy" id="3038773"/>
    <lineage>
        <taxon>Bacteria</taxon>
        <taxon>Pseudomonadati</taxon>
        <taxon>Pseudomonadota</taxon>
        <taxon>Alphaproteobacteria</taxon>
        <taxon>Rhodobacterales</taxon>
        <taxon>Roseobacteraceae</taxon>
        <taxon>Jannaschia</taxon>
    </lineage>
</organism>